<dbReference type="AlphaFoldDB" id="A0A1M5NTQ7"/>
<dbReference type="STRING" id="490188.SAMN04488068_1859"/>
<name>A0A1M5NTQ7_9GAMM</name>
<keyword evidence="1" id="KW-0802">TPR repeat</keyword>
<dbReference type="Gene3D" id="1.25.40.10">
    <property type="entry name" value="Tetratricopeptide repeat domain"/>
    <property type="match status" value="1"/>
</dbReference>
<dbReference type="Proteomes" id="UP000199758">
    <property type="component" value="Unassembled WGS sequence"/>
</dbReference>
<dbReference type="EMBL" id="FQWZ01000004">
    <property type="protein sequence ID" value="SHG92912.1"/>
    <property type="molecule type" value="Genomic_DNA"/>
</dbReference>
<protein>
    <submittedName>
        <fullName evidence="2">Uncharacterized protein</fullName>
    </submittedName>
</protein>
<evidence type="ECO:0000313" key="2">
    <source>
        <dbReference type="EMBL" id="SHG92912.1"/>
    </source>
</evidence>
<dbReference type="PROSITE" id="PS50005">
    <property type="entry name" value="TPR"/>
    <property type="match status" value="1"/>
</dbReference>
<accession>A0A1M5NTQ7</accession>
<dbReference type="InterPro" id="IPR011990">
    <property type="entry name" value="TPR-like_helical_dom_sf"/>
</dbReference>
<sequence length="256" mass="28228">MGLADPRAVRGREVIRSGSPLSTLGFVVVACSMLAACGSTRVVERSLDGGEPLTQASAAEDRRVHMDLIRRMIDQNQNYAALAHIEAQQRSRNSDELRLLEADVRRKLNQTATAQQIYHSLLAGPYAAQAHHGMGLIWAQSDPVQSLSHLRRAVQLAPTDVELRNDLGYSLMLARRYPDALPEMATAVELDPSSDKARNNLLILMILMRDERSVQRIVRESNIDSATLAKLRRQAEILVSTPRPAPTPVTKPSRAG</sequence>
<evidence type="ECO:0000256" key="1">
    <source>
        <dbReference type="PROSITE-ProRule" id="PRU00339"/>
    </source>
</evidence>
<feature type="repeat" description="TPR" evidence="1">
    <location>
        <begin position="161"/>
        <end position="194"/>
    </location>
</feature>
<dbReference type="InterPro" id="IPR019734">
    <property type="entry name" value="TPR_rpt"/>
</dbReference>
<organism evidence="2 3">
    <name type="scientific">Hydrocarboniphaga daqingensis</name>
    <dbReference type="NCBI Taxonomy" id="490188"/>
    <lineage>
        <taxon>Bacteria</taxon>
        <taxon>Pseudomonadati</taxon>
        <taxon>Pseudomonadota</taxon>
        <taxon>Gammaproteobacteria</taxon>
        <taxon>Nevskiales</taxon>
        <taxon>Nevskiaceae</taxon>
        <taxon>Hydrocarboniphaga</taxon>
    </lineage>
</organism>
<reference evidence="2 3" key="1">
    <citation type="submission" date="2016-11" db="EMBL/GenBank/DDBJ databases">
        <authorList>
            <person name="Jaros S."/>
            <person name="Januszkiewicz K."/>
            <person name="Wedrychowicz H."/>
        </authorList>
    </citation>
    <scope>NUCLEOTIDE SEQUENCE [LARGE SCALE GENOMIC DNA]</scope>
    <source>
        <strain evidence="2 3">CGMCC 1.7049</strain>
    </source>
</reference>
<gene>
    <name evidence="2" type="ORF">SAMN04488068_1859</name>
</gene>
<keyword evidence="3" id="KW-1185">Reference proteome</keyword>
<dbReference type="SUPFAM" id="SSF48452">
    <property type="entry name" value="TPR-like"/>
    <property type="match status" value="1"/>
</dbReference>
<evidence type="ECO:0000313" key="3">
    <source>
        <dbReference type="Proteomes" id="UP000199758"/>
    </source>
</evidence>
<dbReference type="PROSITE" id="PS51257">
    <property type="entry name" value="PROKAR_LIPOPROTEIN"/>
    <property type="match status" value="1"/>
</dbReference>
<proteinExistence type="predicted"/>